<evidence type="ECO:0000313" key="3">
    <source>
        <dbReference type="Proteomes" id="UP001642487"/>
    </source>
</evidence>
<proteinExistence type="predicted"/>
<keyword evidence="1" id="KW-0812">Transmembrane</keyword>
<dbReference type="Proteomes" id="UP001642487">
    <property type="component" value="Chromosome 8"/>
</dbReference>
<protein>
    <recommendedName>
        <fullName evidence="4">DUF4408 domain-containing protein</fullName>
    </recommendedName>
</protein>
<keyword evidence="1" id="KW-0472">Membrane</keyword>
<dbReference type="PANTHER" id="PTHR35762">
    <property type="entry name" value="TRANSMEMBRANE PROTEIN"/>
    <property type="match status" value="1"/>
</dbReference>
<sequence>MGLTKIVTKSSIKFNHSPVNIIIINTLLLCFLTALFCSLLWIIIPFSLPSSSLLSVLLSSLSQPSNYPINFPTPTCVFILGNLIVVLLIGESKFFSSKTPDRSGTDVCFYEASFRETSIREEDDKRALESFDEEDEWEMESVNSEELSKRADDFIARVNMQRKVEAMMVGYCCELTTMKKRYKMKGYNYKPFVIY</sequence>
<evidence type="ECO:0008006" key="4">
    <source>
        <dbReference type="Google" id="ProtNLM"/>
    </source>
</evidence>
<keyword evidence="1" id="KW-1133">Transmembrane helix</keyword>
<evidence type="ECO:0000313" key="2">
    <source>
        <dbReference type="EMBL" id="CAK9327243.1"/>
    </source>
</evidence>
<evidence type="ECO:0000256" key="1">
    <source>
        <dbReference type="SAM" id="Phobius"/>
    </source>
</evidence>
<feature type="transmembrane region" description="Helical" evidence="1">
    <location>
        <begin position="21"/>
        <end position="47"/>
    </location>
</feature>
<dbReference type="EMBL" id="OZ021742">
    <property type="protein sequence ID" value="CAK9327243.1"/>
    <property type="molecule type" value="Genomic_DNA"/>
</dbReference>
<name>A0ABP0Z387_9ROSI</name>
<organism evidence="2 3">
    <name type="scientific">Citrullus colocynthis</name>
    <name type="common">colocynth</name>
    <dbReference type="NCBI Taxonomy" id="252529"/>
    <lineage>
        <taxon>Eukaryota</taxon>
        <taxon>Viridiplantae</taxon>
        <taxon>Streptophyta</taxon>
        <taxon>Embryophyta</taxon>
        <taxon>Tracheophyta</taxon>
        <taxon>Spermatophyta</taxon>
        <taxon>Magnoliopsida</taxon>
        <taxon>eudicotyledons</taxon>
        <taxon>Gunneridae</taxon>
        <taxon>Pentapetalae</taxon>
        <taxon>rosids</taxon>
        <taxon>fabids</taxon>
        <taxon>Cucurbitales</taxon>
        <taxon>Cucurbitaceae</taxon>
        <taxon>Benincaseae</taxon>
        <taxon>Citrullus</taxon>
    </lineage>
</organism>
<keyword evidence="3" id="KW-1185">Reference proteome</keyword>
<gene>
    <name evidence="2" type="ORF">CITCOLO1_LOCUS19616</name>
</gene>
<reference evidence="2 3" key="1">
    <citation type="submission" date="2024-03" db="EMBL/GenBank/DDBJ databases">
        <authorList>
            <person name="Gkanogiannis A."/>
            <person name="Becerra Lopez-Lavalle L."/>
        </authorList>
    </citation>
    <scope>NUCLEOTIDE SEQUENCE [LARGE SCALE GENOMIC DNA]</scope>
</reference>
<accession>A0ABP0Z387</accession>
<feature type="transmembrane region" description="Helical" evidence="1">
    <location>
        <begin position="67"/>
        <end position="89"/>
    </location>
</feature>
<dbReference type="PANTHER" id="PTHR35762:SF2">
    <property type="entry name" value="TRANSMEMBRANE PROTEIN"/>
    <property type="match status" value="1"/>
</dbReference>